<organism evidence="1 2">
    <name type="scientific">Saccharopolyspora rhizosphaerae</name>
    <dbReference type="NCBI Taxonomy" id="2492662"/>
    <lineage>
        <taxon>Bacteria</taxon>
        <taxon>Bacillati</taxon>
        <taxon>Actinomycetota</taxon>
        <taxon>Actinomycetes</taxon>
        <taxon>Pseudonocardiales</taxon>
        <taxon>Pseudonocardiaceae</taxon>
        <taxon>Saccharopolyspora</taxon>
    </lineage>
</organism>
<keyword evidence="2" id="KW-1185">Reference proteome</keyword>
<proteinExistence type="predicted"/>
<gene>
    <name evidence="1" type="ORF">EIL87_11350</name>
</gene>
<protein>
    <submittedName>
        <fullName evidence="1">Uncharacterized protein</fullName>
    </submittedName>
</protein>
<accession>A0A3R8P0J8</accession>
<name>A0A3R8P0J8_9PSEU</name>
<evidence type="ECO:0000313" key="1">
    <source>
        <dbReference type="EMBL" id="RRO16884.1"/>
    </source>
</evidence>
<dbReference type="AlphaFoldDB" id="A0A3R8P0J8"/>
<sequence length="66" mass="6854">MGSVLWLATRRAGLSTLAGLVSALSLSCRSGDEHRSVDEFRPLGRTSVDSYGNAVGASTTAQRVGT</sequence>
<dbReference type="Proteomes" id="UP000274515">
    <property type="component" value="Unassembled WGS sequence"/>
</dbReference>
<dbReference type="EMBL" id="RSAA01000010">
    <property type="protein sequence ID" value="RRO16884.1"/>
    <property type="molecule type" value="Genomic_DNA"/>
</dbReference>
<dbReference type="RefSeq" id="WP_125090210.1">
    <property type="nucleotide sequence ID" value="NZ_RSAA01000010.1"/>
</dbReference>
<reference evidence="1 2" key="1">
    <citation type="submission" date="2018-11" db="EMBL/GenBank/DDBJ databases">
        <title>Saccharopolyspora rhizosphaerae sp. nov., an actinomycete isolated from rhizosphere soil in Thailand.</title>
        <authorList>
            <person name="Intra B."/>
            <person name="Euanorasetr J."/>
            <person name="Take A."/>
            <person name="Inahashi Y."/>
            <person name="Mori M."/>
            <person name="Panbangred W."/>
            <person name="Matsumoto A."/>
        </authorList>
    </citation>
    <scope>NUCLEOTIDE SEQUENCE [LARGE SCALE GENOMIC DNA]</scope>
    <source>
        <strain evidence="1 2">H219</strain>
    </source>
</reference>
<evidence type="ECO:0000313" key="2">
    <source>
        <dbReference type="Proteomes" id="UP000274515"/>
    </source>
</evidence>
<comment type="caution">
    <text evidence="1">The sequence shown here is derived from an EMBL/GenBank/DDBJ whole genome shotgun (WGS) entry which is preliminary data.</text>
</comment>